<feature type="region of interest" description="Disordered" evidence="1">
    <location>
        <begin position="464"/>
        <end position="485"/>
    </location>
</feature>
<gene>
    <name evidence="2" type="ORF">GV64_23225</name>
</gene>
<organism evidence="2 3">
    <name type="scientific">Endozoicomonas elysicola</name>
    <dbReference type="NCBI Taxonomy" id="305900"/>
    <lineage>
        <taxon>Bacteria</taxon>
        <taxon>Pseudomonadati</taxon>
        <taxon>Pseudomonadota</taxon>
        <taxon>Gammaproteobacteria</taxon>
        <taxon>Oceanospirillales</taxon>
        <taxon>Endozoicomonadaceae</taxon>
        <taxon>Endozoicomonas</taxon>
    </lineage>
</organism>
<evidence type="ECO:0000313" key="3">
    <source>
        <dbReference type="Proteomes" id="UP000027997"/>
    </source>
</evidence>
<dbReference type="Proteomes" id="UP000027997">
    <property type="component" value="Unassembled WGS sequence"/>
</dbReference>
<protein>
    <recommendedName>
        <fullName evidence="4">Protein kinase domain-containing protein</fullName>
    </recommendedName>
</protein>
<reference evidence="2 3" key="1">
    <citation type="submission" date="2014-06" db="EMBL/GenBank/DDBJ databases">
        <title>Whole Genome Sequences of Three Symbiotic Endozoicomonas Bacteria.</title>
        <authorList>
            <person name="Neave M.J."/>
            <person name="Apprill A."/>
            <person name="Voolstra C.R."/>
        </authorList>
    </citation>
    <scope>NUCLEOTIDE SEQUENCE [LARGE SCALE GENOMIC DNA]</scope>
    <source>
        <strain evidence="2 3">DSM 22380</strain>
    </source>
</reference>
<evidence type="ECO:0000256" key="1">
    <source>
        <dbReference type="SAM" id="MobiDB-lite"/>
    </source>
</evidence>
<feature type="compositionally biased region" description="Basic and acidic residues" evidence="1">
    <location>
        <begin position="467"/>
        <end position="485"/>
    </location>
</feature>
<accession>A0A081KGG6</accession>
<evidence type="ECO:0008006" key="4">
    <source>
        <dbReference type="Google" id="ProtNLM"/>
    </source>
</evidence>
<dbReference type="InterPro" id="IPR011009">
    <property type="entry name" value="Kinase-like_dom_sf"/>
</dbReference>
<dbReference type="RefSeq" id="WP_020581769.1">
    <property type="nucleotide sequence ID" value="NZ_JOJP01000001.1"/>
</dbReference>
<dbReference type="EMBL" id="JOJP01000001">
    <property type="protein sequence ID" value="KEI73242.1"/>
    <property type="molecule type" value="Genomic_DNA"/>
</dbReference>
<proteinExistence type="predicted"/>
<sequence>MTLPISGDNTGCHFQAFLRDENNRVQKAFARRVGMTEPDDGLMIKLSEERSGMATYEITRSKTRKDMDSGERWTLALFTSGKLKSGFSGERIIITPEKYSWFAEAGQISIKKGRLTGERVGTLMMVNPEKVQLLKKNNPRTSGSCLSVLSSATRRLFAVCRAVTPTASCSPRSSDAVDFESDESIHQLIEMIAITARQSYIYEHKINGLPKLVEKETLPGLINGWPLLSGLGEQYSARKDALPVSVTKIVADMKAVIGTMVSMHDKQWAHGDIKLSNLRRVDGVLGLAAPERFSVVGGQPGPNKLGEKRFTFYNNAWHAPELRFPGEVDDKHVWSEPECRFQRESLVKKTIFKPWQYTPATKEGDVWSFGVLLAVTICRIPGGKALLEKEGVLQLSLSDYMTASGQFSAGVFHEGCEKFLSDKRNLLELNLPKQGWLPEQNDTIRLPGNAEKLSQLVALAKDCTGPDPKKRPSAESVYKKLGEIK</sequence>
<comment type="caution">
    <text evidence="2">The sequence shown here is derived from an EMBL/GenBank/DDBJ whole genome shotgun (WGS) entry which is preliminary data.</text>
</comment>
<dbReference type="Gene3D" id="1.10.510.10">
    <property type="entry name" value="Transferase(Phosphotransferase) domain 1"/>
    <property type="match status" value="1"/>
</dbReference>
<dbReference type="AlphaFoldDB" id="A0A081KGG6"/>
<dbReference type="SUPFAM" id="SSF56112">
    <property type="entry name" value="Protein kinase-like (PK-like)"/>
    <property type="match status" value="1"/>
</dbReference>
<keyword evidence="3" id="KW-1185">Reference proteome</keyword>
<evidence type="ECO:0000313" key="2">
    <source>
        <dbReference type="EMBL" id="KEI73242.1"/>
    </source>
</evidence>
<name>A0A081KGG6_9GAMM</name>